<keyword evidence="2" id="KW-1185">Reference proteome</keyword>
<sequence>MLKHLGFDIHELQETKLSVRLINSTNERRRVQGHGEHETTLQRVKGDIEDIASEQDNMVTLKKGVQEILMRGPIRTGYAIGSGPPQSP</sequence>
<reference evidence="1" key="1">
    <citation type="submission" date="2020-08" db="EMBL/GenBank/DDBJ databases">
        <title>Multicomponent nature underlies the extraordinary mechanical properties of spider dragline silk.</title>
        <authorList>
            <person name="Kono N."/>
            <person name="Nakamura H."/>
            <person name="Mori M."/>
            <person name="Yoshida Y."/>
            <person name="Ohtoshi R."/>
            <person name="Malay A.D."/>
            <person name="Moran D.A.P."/>
            <person name="Tomita M."/>
            <person name="Numata K."/>
            <person name="Arakawa K."/>
        </authorList>
    </citation>
    <scope>NUCLEOTIDE SEQUENCE</scope>
</reference>
<gene>
    <name evidence="1" type="ORF">TNCV_276971</name>
</gene>
<name>A0A8X6S9E7_TRICX</name>
<dbReference type="Proteomes" id="UP000887159">
    <property type="component" value="Unassembled WGS sequence"/>
</dbReference>
<dbReference type="AlphaFoldDB" id="A0A8X6S9E7"/>
<protein>
    <submittedName>
        <fullName evidence="1">Uncharacterized protein</fullName>
    </submittedName>
</protein>
<evidence type="ECO:0000313" key="1">
    <source>
        <dbReference type="EMBL" id="GFY07150.1"/>
    </source>
</evidence>
<dbReference type="EMBL" id="BMAU01021268">
    <property type="protein sequence ID" value="GFY07150.1"/>
    <property type="molecule type" value="Genomic_DNA"/>
</dbReference>
<proteinExistence type="predicted"/>
<comment type="caution">
    <text evidence="1">The sequence shown here is derived from an EMBL/GenBank/DDBJ whole genome shotgun (WGS) entry which is preliminary data.</text>
</comment>
<organism evidence="1 2">
    <name type="scientific">Trichonephila clavipes</name>
    <name type="common">Golden silk orbweaver</name>
    <name type="synonym">Nephila clavipes</name>
    <dbReference type="NCBI Taxonomy" id="2585209"/>
    <lineage>
        <taxon>Eukaryota</taxon>
        <taxon>Metazoa</taxon>
        <taxon>Ecdysozoa</taxon>
        <taxon>Arthropoda</taxon>
        <taxon>Chelicerata</taxon>
        <taxon>Arachnida</taxon>
        <taxon>Araneae</taxon>
        <taxon>Araneomorphae</taxon>
        <taxon>Entelegynae</taxon>
        <taxon>Araneoidea</taxon>
        <taxon>Nephilidae</taxon>
        <taxon>Trichonephila</taxon>
    </lineage>
</organism>
<evidence type="ECO:0000313" key="2">
    <source>
        <dbReference type="Proteomes" id="UP000887159"/>
    </source>
</evidence>
<accession>A0A8X6S9E7</accession>